<gene>
    <name evidence="1" type="ORF">GCM10022224_095610</name>
</gene>
<accession>A0ABP7E8P7</accession>
<sequence>MDLDGVAYSPSNLNRLACAADGMAGDVFGVRSGFETSWGVTRTALGDDDYARTYLQAKGGRVESIATGLSLLVATLLEHENKLGRASATYEACEDASTLRG</sequence>
<dbReference type="Proteomes" id="UP001500902">
    <property type="component" value="Unassembled WGS sequence"/>
</dbReference>
<dbReference type="RefSeq" id="WP_344895238.1">
    <property type="nucleotide sequence ID" value="NZ_BAAAZP010000226.1"/>
</dbReference>
<organism evidence="1 2">
    <name type="scientific">Nonomuraea antimicrobica</name>
    <dbReference type="NCBI Taxonomy" id="561173"/>
    <lineage>
        <taxon>Bacteria</taxon>
        <taxon>Bacillati</taxon>
        <taxon>Actinomycetota</taxon>
        <taxon>Actinomycetes</taxon>
        <taxon>Streptosporangiales</taxon>
        <taxon>Streptosporangiaceae</taxon>
        <taxon>Nonomuraea</taxon>
    </lineage>
</organism>
<dbReference type="EMBL" id="BAAAZP010000226">
    <property type="protein sequence ID" value="GAA3714851.1"/>
    <property type="molecule type" value="Genomic_DNA"/>
</dbReference>
<evidence type="ECO:0000313" key="1">
    <source>
        <dbReference type="EMBL" id="GAA3714851.1"/>
    </source>
</evidence>
<proteinExistence type="predicted"/>
<protein>
    <submittedName>
        <fullName evidence="1">Uncharacterized protein</fullName>
    </submittedName>
</protein>
<comment type="caution">
    <text evidence="1">The sequence shown here is derived from an EMBL/GenBank/DDBJ whole genome shotgun (WGS) entry which is preliminary data.</text>
</comment>
<name>A0ABP7E8P7_9ACTN</name>
<keyword evidence="2" id="KW-1185">Reference proteome</keyword>
<reference evidence="2" key="1">
    <citation type="journal article" date="2019" name="Int. J. Syst. Evol. Microbiol.">
        <title>The Global Catalogue of Microorganisms (GCM) 10K type strain sequencing project: providing services to taxonomists for standard genome sequencing and annotation.</title>
        <authorList>
            <consortium name="The Broad Institute Genomics Platform"/>
            <consortium name="The Broad Institute Genome Sequencing Center for Infectious Disease"/>
            <person name="Wu L."/>
            <person name="Ma J."/>
        </authorList>
    </citation>
    <scope>NUCLEOTIDE SEQUENCE [LARGE SCALE GENOMIC DNA]</scope>
    <source>
        <strain evidence="2">JCM 16904</strain>
    </source>
</reference>
<evidence type="ECO:0000313" key="2">
    <source>
        <dbReference type="Proteomes" id="UP001500902"/>
    </source>
</evidence>